<dbReference type="EMBL" id="BMYV01000002">
    <property type="protein sequence ID" value="GGX70934.1"/>
    <property type="molecule type" value="Genomic_DNA"/>
</dbReference>
<dbReference type="PANTHER" id="PTHR34980:SF2">
    <property type="entry name" value="INNER MEMBRANE PROTEIN YHAH-RELATED"/>
    <property type="match status" value="1"/>
</dbReference>
<name>A0A918KPB6_9PROT</name>
<evidence type="ECO:0000313" key="2">
    <source>
        <dbReference type="EMBL" id="GGX70934.1"/>
    </source>
</evidence>
<dbReference type="AlphaFoldDB" id="A0A918KPB6"/>
<dbReference type="GO" id="GO:0005886">
    <property type="term" value="C:plasma membrane"/>
    <property type="evidence" value="ECO:0007669"/>
    <property type="project" value="TreeGrafter"/>
</dbReference>
<organism evidence="2 3">
    <name type="scientific">Litorimonas cladophorae</name>
    <dbReference type="NCBI Taxonomy" id="1220491"/>
    <lineage>
        <taxon>Bacteria</taxon>
        <taxon>Pseudomonadati</taxon>
        <taxon>Pseudomonadota</taxon>
        <taxon>Alphaproteobacteria</taxon>
        <taxon>Maricaulales</taxon>
        <taxon>Robiginitomaculaceae</taxon>
    </lineage>
</organism>
<feature type="transmembrane region" description="Helical" evidence="1">
    <location>
        <begin position="53"/>
        <end position="73"/>
    </location>
</feature>
<feature type="transmembrane region" description="Helical" evidence="1">
    <location>
        <begin position="85"/>
        <end position="107"/>
    </location>
</feature>
<keyword evidence="1" id="KW-0472">Membrane</keyword>
<evidence type="ECO:0000256" key="1">
    <source>
        <dbReference type="SAM" id="Phobius"/>
    </source>
</evidence>
<reference evidence="2 3" key="1">
    <citation type="journal article" date="2014" name="Int. J. Syst. Evol. Microbiol.">
        <title>Complete genome sequence of Corynebacterium casei LMG S-19264T (=DSM 44701T), isolated from a smear-ripened cheese.</title>
        <authorList>
            <consortium name="US DOE Joint Genome Institute (JGI-PGF)"/>
            <person name="Walter F."/>
            <person name="Albersmeier A."/>
            <person name="Kalinowski J."/>
            <person name="Ruckert C."/>
        </authorList>
    </citation>
    <scope>NUCLEOTIDE SEQUENCE [LARGE SCALE GENOMIC DNA]</scope>
    <source>
        <strain evidence="2 3">KCTC 23968</strain>
    </source>
</reference>
<protein>
    <submittedName>
        <fullName evidence="2">DUF805 domain-containing protein</fullName>
    </submittedName>
</protein>
<feature type="transmembrane region" description="Helical" evidence="1">
    <location>
        <begin position="119"/>
        <end position="144"/>
    </location>
</feature>
<keyword evidence="1" id="KW-0812">Transmembrane</keyword>
<dbReference type="Proteomes" id="UP000600865">
    <property type="component" value="Unassembled WGS sequence"/>
</dbReference>
<dbReference type="RefSeq" id="WP_189585517.1">
    <property type="nucleotide sequence ID" value="NZ_BMYV01000002.1"/>
</dbReference>
<proteinExistence type="predicted"/>
<evidence type="ECO:0000313" key="3">
    <source>
        <dbReference type="Proteomes" id="UP000600865"/>
    </source>
</evidence>
<dbReference type="Pfam" id="PF05656">
    <property type="entry name" value="DUF805"/>
    <property type="match status" value="1"/>
</dbReference>
<keyword evidence="3" id="KW-1185">Reference proteome</keyword>
<dbReference type="PANTHER" id="PTHR34980">
    <property type="entry name" value="INNER MEMBRANE PROTEIN-RELATED-RELATED"/>
    <property type="match status" value="1"/>
</dbReference>
<sequence length="169" mass="18177">MNMIDAVKSVLTQFFGFRGRARRSEYWYWILATILVAIVIAIIEALMGMGTDASGPLSTAFNLAIFFPGLAVTFRRLHDIGRTGWWIGGFYLALFFVALFAGLMMAVSLGGGSGGNSGFAAAGSLMLIAGLAILIYVVVMLVFLCTDSQHGPNRYGANPKNEGNYDVFG</sequence>
<accession>A0A918KPB6</accession>
<dbReference type="InterPro" id="IPR008523">
    <property type="entry name" value="DUF805"/>
</dbReference>
<gene>
    <name evidence="2" type="ORF">GCM10011309_21360</name>
</gene>
<keyword evidence="1" id="KW-1133">Transmembrane helix</keyword>
<comment type="caution">
    <text evidence="2">The sequence shown here is derived from an EMBL/GenBank/DDBJ whole genome shotgun (WGS) entry which is preliminary data.</text>
</comment>
<feature type="transmembrane region" description="Helical" evidence="1">
    <location>
        <begin position="26"/>
        <end position="47"/>
    </location>
</feature>